<dbReference type="OrthoDB" id="5432142at2"/>
<dbReference type="InterPro" id="IPR002625">
    <property type="entry name" value="Smr_dom"/>
</dbReference>
<keyword evidence="3" id="KW-1185">Reference proteome</keyword>
<accession>A0A1M7Y016</accession>
<feature type="domain" description="Smr" evidence="1">
    <location>
        <begin position="51"/>
        <end position="98"/>
    </location>
</feature>
<dbReference type="InterPro" id="IPR036063">
    <property type="entry name" value="Smr_dom_sf"/>
</dbReference>
<evidence type="ECO:0000313" key="2">
    <source>
        <dbReference type="EMBL" id="SHO44866.1"/>
    </source>
</evidence>
<dbReference type="RefSeq" id="WP_073612256.1">
    <property type="nucleotide sequence ID" value="NZ_FRFE01000003.1"/>
</dbReference>
<sequence length="149" mass="16920">MNLCHICGNEIRRGVKNCTFCGSEQKENHQEQKVKKFVHRTVNLEAGMPLVEPALQQLHAAVHEARIRDIQVLTIIHGYGSTGRGGAIRRECRKVLEYMKSRGELGGVIAGEEFYRRNGPVRDLLKRYPQLEKNNNLNRGNKGITLVIM</sequence>
<reference evidence="2 3" key="1">
    <citation type="submission" date="2016-12" db="EMBL/GenBank/DDBJ databases">
        <authorList>
            <person name="Song W.-J."/>
            <person name="Kurnit D.M."/>
        </authorList>
    </citation>
    <scope>NUCLEOTIDE SEQUENCE [LARGE SCALE GENOMIC DNA]</scope>
    <source>
        <strain evidence="2 3">DSM 18488</strain>
    </source>
</reference>
<evidence type="ECO:0000259" key="1">
    <source>
        <dbReference type="Pfam" id="PF01713"/>
    </source>
</evidence>
<name>A0A1M7Y016_9BACT</name>
<organism evidence="2 3">
    <name type="scientific">Desulfopila aestuarii DSM 18488</name>
    <dbReference type="NCBI Taxonomy" id="1121416"/>
    <lineage>
        <taxon>Bacteria</taxon>
        <taxon>Pseudomonadati</taxon>
        <taxon>Thermodesulfobacteriota</taxon>
        <taxon>Desulfobulbia</taxon>
        <taxon>Desulfobulbales</taxon>
        <taxon>Desulfocapsaceae</taxon>
        <taxon>Desulfopila</taxon>
    </lineage>
</organism>
<dbReference type="Pfam" id="PF01713">
    <property type="entry name" value="Smr"/>
    <property type="match status" value="1"/>
</dbReference>
<proteinExistence type="predicted"/>
<evidence type="ECO:0000313" key="3">
    <source>
        <dbReference type="Proteomes" id="UP000184603"/>
    </source>
</evidence>
<dbReference type="Gene3D" id="3.30.1370.110">
    <property type="match status" value="1"/>
</dbReference>
<dbReference type="Proteomes" id="UP000184603">
    <property type="component" value="Unassembled WGS sequence"/>
</dbReference>
<dbReference type="EMBL" id="FRFE01000003">
    <property type="protein sequence ID" value="SHO44866.1"/>
    <property type="molecule type" value="Genomic_DNA"/>
</dbReference>
<protein>
    <submittedName>
        <fullName evidence="2">Smr domain-containing protein</fullName>
    </submittedName>
</protein>
<dbReference type="AlphaFoldDB" id="A0A1M7Y016"/>
<dbReference type="STRING" id="1121416.SAMN02745220_00909"/>
<gene>
    <name evidence="2" type="ORF">SAMN02745220_00909</name>
</gene>